<dbReference type="Proteomes" id="UP001429564">
    <property type="component" value="Unassembled WGS sequence"/>
</dbReference>
<dbReference type="EMBL" id="QHLQ01000064">
    <property type="protein sequence ID" value="NIZ63530.1"/>
    <property type="molecule type" value="Genomic_DNA"/>
</dbReference>
<gene>
    <name evidence="1" type="ORF">DL239_21470</name>
</gene>
<accession>A0ABX0WFK9</accession>
<reference evidence="1 2" key="1">
    <citation type="submission" date="2018-05" db="EMBL/GenBank/DDBJ databases">
        <authorList>
            <person name="Zhang Y.-J."/>
        </authorList>
    </citation>
    <scope>NUCLEOTIDE SEQUENCE [LARGE SCALE GENOMIC DNA]</scope>
    <source>
        <strain evidence="1 2">CY04</strain>
    </source>
</reference>
<proteinExistence type="predicted"/>
<evidence type="ECO:0000313" key="2">
    <source>
        <dbReference type="Proteomes" id="UP001429564"/>
    </source>
</evidence>
<protein>
    <submittedName>
        <fullName evidence="1">Uncharacterized protein</fullName>
    </submittedName>
</protein>
<sequence>MPDWPRTIHYDLYEAMEAGDRDAWRPAFQSWAKTHRLRFKLQWEADLLRRLGELDQWKWAPGIQGLLDPPSLVDSRPW</sequence>
<name>A0ABX0WFK9_9RHOB</name>
<keyword evidence="2" id="KW-1185">Reference proteome</keyword>
<comment type="caution">
    <text evidence="1">The sequence shown here is derived from an EMBL/GenBank/DDBJ whole genome shotgun (WGS) entry which is preliminary data.</text>
</comment>
<evidence type="ECO:0000313" key="1">
    <source>
        <dbReference type="EMBL" id="NIZ63530.1"/>
    </source>
</evidence>
<organism evidence="1 2">
    <name type="scientific">Parasedimentitalea denitrificans</name>
    <dbReference type="NCBI Taxonomy" id="2211118"/>
    <lineage>
        <taxon>Bacteria</taxon>
        <taxon>Pseudomonadati</taxon>
        <taxon>Pseudomonadota</taxon>
        <taxon>Alphaproteobacteria</taxon>
        <taxon>Rhodobacterales</taxon>
        <taxon>Paracoccaceae</taxon>
        <taxon>Parasedimentitalea</taxon>
    </lineage>
</organism>
<dbReference type="RefSeq" id="WP_167686106.1">
    <property type="nucleotide sequence ID" value="NZ_QHLQ01000064.1"/>
</dbReference>